<comment type="subcellular location">
    <subcellularLocation>
        <location evidence="1">Membrane</location>
        <topology evidence="1">Multi-pass membrane protein</topology>
    </subcellularLocation>
</comment>
<dbReference type="HOGENOM" id="CLU_408375_0_0_1"/>
<keyword evidence="10" id="KW-1185">Reference proteome</keyword>
<reference evidence="9 10" key="1">
    <citation type="submission" date="2015-01" db="EMBL/GenBank/DDBJ databases">
        <title>The Genome Sequence of Ochroconis gallopava CBS43764.</title>
        <authorList>
            <consortium name="The Broad Institute Genomics Platform"/>
            <person name="Cuomo C."/>
            <person name="de Hoog S."/>
            <person name="Gorbushina A."/>
            <person name="Stielow B."/>
            <person name="Teixiera M."/>
            <person name="Abouelleil A."/>
            <person name="Chapman S.B."/>
            <person name="Priest M."/>
            <person name="Young S.K."/>
            <person name="Wortman J."/>
            <person name="Nusbaum C."/>
            <person name="Birren B."/>
        </authorList>
    </citation>
    <scope>NUCLEOTIDE SEQUENCE [LARGE SCALE GENOMIC DNA]</scope>
    <source>
        <strain evidence="9 10">CBS 43764</strain>
    </source>
</reference>
<sequence length="673" mass="75767">MEAGNVPSAGLQIRSIFQYTPAVLASYPPPNYVNPAKRGPLLYILNSIFFTCMITCVTLRFYARLFVRKWFGPDDVFILCAVVGAIGVTAVVMLGFHEYGWNLHVYDIPPTKFAGAAQVLFASKILWSFTSNSVRASVTCLYYRLLTHVGTVQHRWILHANSAFILLLFLTQQITVVFACWPISLNWTIPFTAKGECFDNGMALFTTAVLNTLSEAIVAALPLPIILSLNLSRRQRRITIGMLCGGFVVVIVGCVRVYYLWVLLVTHDPSWWSQPHWICSEVEMDVAIICACVPAITPVLRRVFKGGWHAAKRVNPSFSMARSDLCAHHARSLFSRLKDHNSLTGLSESTSRSNRSRRSNQALSLRHEIDLEGISNDGYGYSVTITTGRGTKVKRRWNIRNRTWHYYPEEPVSEAEDERSSVQDFRKKTMVSRTNSKGEIIESEHDTRNSGKQTIEVRTETAFDVRESFHSEKFDRGFDFRNPYRSAMPGKHEEDIEIALQLPAAEASDWSLFDGEVNRLMSARLLPEESDLRNNMDSQMQDIPSSPVLPESARSRQRTSPYESRQYFGRHKRRSLDSFGPQSSSTRGSQGHRVSHSDHDAHPGGPLSQGTANLERDVKLHSALRALVSPRPTPSLPPPAQIRKATVVRALSIWNQPNPPKELVREEVAIDPA</sequence>
<feature type="transmembrane region" description="Helical" evidence="7">
    <location>
        <begin position="75"/>
        <end position="96"/>
    </location>
</feature>
<feature type="compositionally biased region" description="Polar residues" evidence="6">
    <location>
        <begin position="580"/>
        <end position="589"/>
    </location>
</feature>
<accession>A0A0D1XTJ5</accession>
<keyword evidence="3 7" id="KW-1133">Transmembrane helix</keyword>
<dbReference type="AlphaFoldDB" id="A0A0D1XTJ5"/>
<dbReference type="RefSeq" id="XP_016215895.1">
    <property type="nucleotide sequence ID" value="XM_016356372.1"/>
</dbReference>
<dbReference type="GO" id="GO:0016020">
    <property type="term" value="C:membrane"/>
    <property type="evidence" value="ECO:0007669"/>
    <property type="project" value="UniProtKB-SubCell"/>
</dbReference>
<dbReference type="VEuPathDB" id="FungiDB:PV09_03205"/>
<evidence type="ECO:0000256" key="3">
    <source>
        <dbReference type="ARBA" id="ARBA00022989"/>
    </source>
</evidence>
<evidence type="ECO:0000313" key="9">
    <source>
        <dbReference type="EMBL" id="KIW06026.1"/>
    </source>
</evidence>
<organism evidence="9 10">
    <name type="scientific">Verruconis gallopava</name>
    <dbReference type="NCBI Taxonomy" id="253628"/>
    <lineage>
        <taxon>Eukaryota</taxon>
        <taxon>Fungi</taxon>
        <taxon>Dikarya</taxon>
        <taxon>Ascomycota</taxon>
        <taxon>Pezizomycotina</taxon>
        <taxon>Dothideomycetes</taxon>
        <taxon>Pleosporomycetidae</taxon>
        <taxon>Venturiales</taxon>
        <taxon>Sympoventuriaceae</taxon>
        <taxon>Verruconis</taxon>
    </lineage>
</organism>
<gene>
    <name evidence="9" type="ORF">PV09_03205</name>
</gene>
<feature type="transmembrane region" description="Helical" evidence="7">
    <location>
        <begin position="41"/>
        <end position="63"/>
    </location>
</feature>
<dbReference type="PANTHER" id="PTHR33048">
    <property type="entry name" value="PTH11-LIKE INTEGRAL MEMBRANE PROTEIN (AFU_ORTHOLOGUE AFUA_5G11245)"/>
    <property type="match status" value="1"/>
</dbReference>
<comment type="similarity">
    <text evidence="5">Belongs to the SAT4 family.</text>
</comment>
<evidence type="ECO:0000256" key="1">
    <source>
        <dbReference type="ARBA" id="ARBA00004141"/>
    </source>
</evidence>
<keyword evidence="4 7" id="KW-0472">Membrane</keyword>
<name>A0A0D1XTJ5_9PEZI</name>
<proteinExistence type="inferred from homology"/>
<evidence type="ECO:0000256" key="7">
    <source>
        <dbReference type="SAM" id="Phobius"/>
    </source>
</evidence>
<evidence type="ECO:0000256" key="2">
    <source>
        <dbReference type="ARBA" id="ARBA00022692"/>
    </source>
</evidence>
<dbReference type="OrthoDB" id="5273647at2759"/>
<dbReference type="InterPro" id="IPR052337">
    <property type="entry name" value="SAT4-like"/>
</dbReference>
<evidence type="ECO:0000259" key="8">
    <source>
        <dbReference type="Pfam" id="PF20684"/>
    </source>
</evidence>
<feature type="transmembrane region" description="Helical" evidence="7">
    <location>
        <begin position="164"/>
        <end position="184"/>
    </location>
</feature>
<dbReference type="InParanoid" id="A0A0D1XTJ5"/>
<dbReference type="InterPro" id="IPR049326">
    <property type="entry name" value="Rhodopsin_dom_fungi"/>
</dbReference>
<feature type="transmembrane region" description="Helical" evidence="7">
    <location>
        <begin position="204"/>
        <end position="227"/>
    </location>
</feature>
<feature type="domain" description="Rhodopsin" evidence="8">
    <location>
        <begin position="59"/>
        <end position="302"/>
    </location>
</feature>
<dbReference type="Proteomes" id="UP000053259">
    <property type="component" value="Unassembled WGS sequence"/>
</dbReference>
<dbReference type="Pfam" id="PF20684">
    <property type="entry name" value="Fung_rhodopsin"/>
    <property type="match status" value="1"/>
</dbReference>
<evidence type="ECO:0000256" key="4">
    <source>
        <dbReference type="ARBA" id="ARBA00023136"/>
    </source>
</evidence>
<feature type="region of interest" description="Disordered" evidence="6">
    <location>
        <begin position="536"/>
        <end position="611"/>
    </location>
</feature>
<keyword evidence="2 7" id="KW-0812">Transmembrane</keyword>
<protein>
    <recommendedName>
        <fullName evidence="8">Rhodopsin domain-containing protein</fullName>
    </recommendedName>
</protein>
<evidence type="ECO:0000313" key="10">
    <source>
        <dbReference type="Proteomes" id="UP000053259"/>
    </source>
</evidence>
<dbReference type="PANTHER" id="PTHR33048:SF129">
    <property type="entry name" value="INTEGRAL MEMBRANE PROTEIN-RELATED"/>
    <property type="match status" value="1"/>
</dbReference>
<dbReference type="GeneID" id="27311178"/>
<feature type="transmembrane region" description="Helical" evidence="7">
    <location>
        <begin position="116"/>
        <end position="143"/>
    </location>
</feature>
<evidence type="ECO:0000256" key="6">
    <source>
        <dbReference type="SAM" id="MobiDB-lite"/>
    </source>
</evidence>
<evidence type="ECO:0000256" key="5">
    <source>
        <dbReference type="ARBA" id="ARBA00038359"/>
    </source>
</evidence>
<dbReference type="EMBL" id="KN847536">
    <property type="protein sequence ID" value="KIW06026.1"/>
    <property type="molecule type" value="Genomic_DNA"/>
</dbReference>
<feature type="transmembrane region" description="Helical" evidence="7">
    <location>
        <begin position="239"/>
        <end position="264"/>
    </location>
</feature>